<organism evidence="2 3">
    <name type="scientific">Alectura lathami</name>
    <name type="common">Australian brush turkey</name>
    <dbReference type="NCBI Taxonomy" id="81907"/>
    <lineage>
        <taxon>Eukaryota</taxon>
        <taxon>Metazoa</taxon>
        <taxon>Chordata</taxon>
        <taxon>Craniata</taxon>
        <taxon>Vertebrata</taxon>
        <taxon>Euteleostomi</taxon>
        <taxon>Archelosauria</taxon>
        <taxon>Archosauria</taxon>
        <taxon>Dinosauria</taxon>
        <taxon>Saurischia</taxon>
        <taxon>Theropoda</taxon>
        <taxon>Coelurosauria</taxon>
        <taxon>Aves</taxon>
        <taxon>Neognathae</taxon>
        <taxon>Galloanserae</taxon>
        <taxon>Galliformes</taxon>
        <taxon>Megapodiidae</taxon>
        <taxon>Alectura</taxon>
    </lineage>
</organism>
<dbReference type="InterPro" id="IPR018154">
    <property type="entry name" value="TLV/ENV_coat_polyprotein"/>
</dbReference>
<dbReference type="AlphaFoldDB" id="A0A7L0WSX4"/>
<evidence type="ECO:0000313" key="2">
    <source>
        <dbReference type="EMBL" id="NXL94167.1"/>
    </source>
</evidence>
<comment type="caution">
    <text evidence="2">The sequence shown here is derived from an EMBL/GenBank/DDBJ whole genome shotgun (WGS) entry which is preliminary data.</text>
</comment>
<dbReference type="Pfam" id="PF00429">
    <property type="entry name" value="TLV_coat"/>
    <property type="match status" value="1"/>
</dbReference>
<keyword evidence="1" id="KW-1015">Disulfide bond</keyword>
<evidence type="ECO:0000313" key="3">
    <source>
        <dbReference type="Proteomes" id="UP000562322"/>
    </source>
</evidence>
<sequence>FHQTRGHILWQKSSSRLVNSSEKNYFAQISRRMTQILNLSKNRTLDAIQALQKEITSLSQVVLQNPMALDLLLAKEGGVCHITNTSCCVYVSQ</sequence>
<dbReference type="Gene3D" id="1.10.287.210">
    <property type="match status" value="1"/>
</dbReference>
<dbReference type="Proteomes" id="UP000562322">
    <property type="component" value="Unassembled WGS sequence"/>
</dbReference>
<dbReference type="SUPFAM" id="SSF58069">
    <property type="entry name" value="Virus ectodomain"/>
    <property type="match status" value="1"/>
</dbReference>
<protein>
    <submittedName>
        <fullName evidence="2">ERVV2 protein</fullName>
    </submittedName>
</protein>
<name>A0A7L0WSX4_ALELA</name>
<dbReference type="PANTHER" id="PTHR10424:SF73">
    <property type="entry name" value="ENDOGENOUS RETROVIRUS GROUP FC1 ENV POLYPROTEIN-RELATED"/>
    <property type="match status" value="1"/>
</dbReference>
<feature type="non-terminal residue" evidence="2">
    <location>
        <position position="1"/>
    </location>
</feature>
<gene>
    <name evidence="2" type="primary">Ervv2_2</name>
    <name evidence="2" type="ORF">ALELAT_R15450</name>
</gene>
<dbReference type="PANTHER" id="PTHR10424">
    <property type="entry name" value="VIRAL ENVELOPE PROTEIN"/>
    <property type="match status" value="1"/>
</dbReference>
<feature type="non-terminal residue" evidence="2">
    <location>
        <position position="93"/>
    </location>
</feature>
<reference evidence="2 3" key="1">
    <citation type="submission" date="2019-09" db="EMBL/GenBank/DDBJ databases">
        <title>Bird 10,000 Genomes (B10K) Project - Family phase.</title>
        <authorList>
            <person name="Zhang G."/>
        </authorList>
    </citation>
    <scope>NUCLEOTIDE SEQUENCE [LARGE SCALE GENOMIC DNA]</scope>
    <source>
        <strain evidence="2">B10K-DU-001-39</strain>
        <tissue evidence="2">Muscle</tissue>
    </source>
</reference>
<dbReference type="EMBL" id="VXAV01010430">
    <property type="protein sequence ID" value="NXL94167.1"/>
    <property type="molecule type" value="Genomic_DNA"/>
</dbReference>
<dbReference type="OrthoDB" id="8949317at2759"/>
<proteinExistence type="predicted"/>
<keyword evidence="3" id="KW-1185">Reference proteome</keyword>
<accession>A0A7L0WSX4</accession>
<evidence type="ECO:0000256" key="1">
    <source>
        <dbReference type="ARBA" id="ARBA00023157"/>
    </source>
</evidence>